<reference evidence="2 3" key="1">
    <citation type="journal article" date="2013" name="Sci. Rep.">
        <title>Extraordinary expansion of a Sorangium cellulosum genome from an alkaline milieu.</title>
        <authorList>
            <person name="Han K."/>
            <person name="Li Z.F."/>
            <person name="Peng R."/>
            <person name="Zhu L.P."/>
            <person name="Zhou T."/>
            <person name="Wang L.G."/>
            <person name="Li S.G."/>
            <person name="Zhang X.B."/>
            <person name="Hu W."/>
            <person name="Wu Z.H."/>
            <person name="Qin N."/>
            <person name="Li Y.Z."/>
        </authorList>
    </citation>
    <scope>NUCLEOTIDE SEQUENCE [LARGE SCALE GENOMIC DNA]</scope>
    <source>
        <strain evidence="2 3">So0157-2</strain>
    </source>
</reference>
<dbReference type="Proteomes" id="UP000014803">
    <property type="component" value="Chromosome"/>
</dbReference>
<protein>
    <submittedName>
        <fullName evidence="2">Uncharacterized protein</fullName>
    </submittedName>
</protein>
<dbReference type="KEGG" id="scu:SCE1572_38890"/>
<dbReference type="HOGENOM" id="CLU_2345205_0_0_7"/>
<organism evidence="2 3">
    <name type="scientific">Sorangium cellulosum So0157-2</name>
    <dbReference type="NCBI Taxonomy" id="1254432"/>
    <lineage>
        <taxon>Bacteria</taxon>
        <taxon>Pseudomonadati</taxon>
        <taxon>Myxococcota</taxon>
        <taxon>Polyangia</taxon>
        <taxon>Polyangiales</taxon>
        <taxon>Polyangiaceae</taxon>
        <taxon>Sorangium</taxon>
    </lineage>
</organism>
<evidence type="ECO:0000313" key="3">
    <source>
        <dbReference type="Proteomes" id="UP000014803"/>
    </source>
</evidence>
<dbReference type="AlphaFoldDB" id="S4Y6X8"/>
<evidence type="ECO:0000313" key="2">
    <source>
        <dbReference type="EMBL" id="AGP39945.1"/>
    </source>
</evidence>
<feature type="region of interest" description="Disordered" evidence="1">
    <location>
        <begin position="1"/>
        <end position="21"/>
    </location>
</feature>
<dbReference type="EMBL" id="CP003969">
    <property type="protein sequence ID" value="AGP39945.1"/>
    <property type="molecule type" value="Genomic_DNA"/>
</dbReference>
<evidence type="ECO:0000256" key="1">
    <source>
        <dbReference type="SAM" id="MobiDB-lite"/>
    </source>
</evidence>
<sequence length="97" mass="10389">MVARRTAERMWSARCSPPRATSVAPIAARARAPRWAGFAGGALHEEALERGAGRDVGAAGAIPSVSARARRRRAVRVVVRSSEERAVTSARRARSRA</sequence>
<proteinExistence type="predicted"/>
<accession>S4Y6X8</accession>
<gene>
    <name evidence="2" type="ORF">SCE1572_38890</name>
</gene>
<name>S4Y6X8_SORCE</name>